<dbReference type="InterPro" id="IPR011050">
    <property type="entry name" value="Pectin_lyase_fold/virulence"/>
</dbReference>
<evidence type="ECO:0000256" key="8">
    <source>
        <dbReference type="SAM" id="SignalP"/>
    </source>
</evidence>
<keyword evidence="5 6" id="KW-0326">Glycosidase</keyword>
<dbReference type="SUPFAM" id="SSF51126">
    <property type="entry name" value="Pectin lyase-like"/>
    <property type="match status" value="1"/>
</dbReference>
<dbReference type="InterPro" id="IPR000743">
    <property type="entry name" value="Glyco_hydro_28"/>
</dbReference>
<organism evidence="9">
    <name type="scientific">Aureoumbra lagunensis</name>
    <dbReference type="NCBI Taxonomy" id="44058"/>
    <lineage>
        <taxon>Eukaryota</taxon>
        <taxon>Sar</taxon>
        <taxon>Stramenopiles</taxon>
        <taxon>Ochrophyta</taxon>
        <taxon>Pelagophyceae</taxon>
        <taxon>Pelagomonadales</taxon>
        <taxon>Aureoumbra</taxon>
    </lineage>
</organism>
<evidence type="ECO:0000313" key="9">
    <source>
        <dbReference type="EMBL" id="CAE0363502.1"/>
    </source>
</evidence>
<dbReference type="GO" id="GO:0005975">
    <property type="term" value="P:carbohydrate metabolic process"/>
    <property type="evidence" value="ECO:0007669"/>
    <property type="project" value="InterPro"/>
</dbReference>
<evidence type="ECO:0000256" key="5">
    <source>
        <dbReference type="ARBA" id="ARBA00023295"/>
    </source>
</evidence>
<proteinExistence type="inferred from homology"/>
<reference evidence="9" key="1">
    <citation type="submission" date="2021-01" db="EMBL/GenBank/DDBJ databases">
        <authorList>
            <person name="Corre E."/>
            <person name="Pelletier E."/>
            <person name="Niang G."/>
            <person name="Scheremetjew M."/>
            <person name="Finn R."/>
            <person name="Kale V."/>
            <person name="Holt S."/>
            <person name="Cochrane G."/>
            <person name="Meng A."/>
            <person name="Brown T."/>
            <person name="Cohen L."/>
        </authorList>
    </citation>
    <scope>NUCLEOTIDE SEQUENCE</scope>
    <source>
        <strain evidence="9">CCMP1510</strain>
    </source>
</reference>
<dbReference type="Gene3D" id="2.160.20.10">
    <property type="entry name" value="Single-stranded right-handed beta-helix, Pectin lyase-like"/>
    <property type="match status" value="1"/>
</dbReference>
<keyword evidence="4" id="KW-0325">Glycoprotein</keyword>
<keyword evidence="2 6" id="KW-0378">Hydrolase</keyword>
<accession>A0A7S3JSG0</accession>
<evidence type="ECO:0000256" key="2">
    <source>
        <dbReference type="ARBA" id="ARBA00022801"/>
    </source>
</evidence>
<feature type="chain" id="PRO_5031170001" description="Pectate lyase superfamily protein domain-containing protein" evidence="8">
    <location>
        <begin position="21"/>
        <end position="454"/>
    </location>
</feature>
<protein>
    <recommendedName>
        <fullName evidence="10">Pectate lyase superfamily protein domain-containing protein</fullName>
    </recommendedName>
</protein>
<keyword evidence="8" id="KW-0732">Signal</keyword>
<evidence type="ECO:0008006" key="10">
    <source>
        <dbReference type="Google" id="ProtNLM"/>
    </source>
</evidence>
<dbReference type="PANTHER" id="PTHR31736">
    <property type="match status" value="1"/>
</dbReference>
<dbReference type="GO" id="GO:0046576">
    <property type="term" value="F:rhamnogalacturonan alpha-L-rhamnopyranosyl-(1-&gt;4)-alpha-D-galactopyranosyluronide lyase activity"/>
    <property type="evidence" value="ECO:0007669"/>
    <property type="project" value="UniProtKB-ARBA"/>
</dbReference>
<evidence type="ECO:0000256" key="1">
    <source>
        <dbReference type="ARBA" id="ARBA00008834"/>
    </source>
</evidence>
<evidence type="ECO:0000256" key="4">
    <source>
        <dbReference type="ARBA" id="ARBA00023180"/>
    </source>
</evidence>
<sequence length="454" mass="49757">MERTMVVVLFFVVSLGIMKADNSLNGLRVVHPVIGSDAFDVVADYGAIGDGKTDDTDALQAALDDCAASRNGGGTIKLGKEYEFLSLPLTVTGSGCALMIEGKLTQKYWEVTKKSAFITIDGVDNFLLYGGGMINGSGPLWWIQDKDDEDVRPKLFSVKGPSSDLALLNITLYNSPDHTCEVYADNSEIAFVNISVDWYIDDGHAPNTDGVDVHGTPFYIHDCIIDVGDDNIAIHASDVLIENCIFGSDNGPTDAVHGHGASIGSLGSDTFLSNITVRDSVFKGTIYGPRIKVHDDATNGHVHDIIYENLYIDSVQKGIYVTAEYTLDTTRADSNKPFILSDISFKNITMINTDTPGYFECSKSTPCLDFHLTDITAVGNSENDWSCTHIYGTQDNVSPKSCIRSDHPSSYSYSYSYENDDTASNFYLHYQQQPSSTTHLLRRRPPSYQAESKE</sequence>
<dbReference type="Pfam" id="PF00295">
    <property type="entry name" value="Glyco_hydro_28"/>
    <property type="match status" value="1"/>
</dbReference>
<dbReference type="AlphaFoldDB" id="A0A7S3JSG0"/>
<evidence type="ECO:0000256" key="3">
    <source>
        <dbReference type="ARBA" id="ARBA00023157"/>
    </source>
</evidence>
<feature type="signal peptide" evidence="8">
    <location>
        <begin position="1"/>
        <end position="20"/>
    </location>
</feature>
<feature type="region of interest" description="Disordered" evidence="7">
    <location>
        <begin position="434"/>
        <end position="454"/>
    </location>
</feature>
<dbReference type="InterPro" id="IPR012334">
    <property type="entry name" value="Pectin_lyas_fold"/>
</dbReference>
<gene>
    <name evidence="9" type="ORF">ALAG00032_LOCUS4243</name>
</gene>
<keyword evidence="3" id="KW-1015">Disulfide bond</keyword>
<name>A0A7S3JSG0_9STRA</name>
<evidence type="ECO:0000256" key="6">
    <source>
        <dbReference type="RuleBase" id="RU361169"/>
    </source>
</evidence>
<evidence type="ECO:0000256" key="7">
    <source>
        <dbReference type="SAM" id="MobiDB-lite"/>
    </source>
</evidence>
<dbReference type="GO" id="GO:0004650">
    <property type="term" value="F:polygalacturonase activity"/>
    <property type="evidence" value="ECO:0007669"/>
    <property type="project" value="InterPro"/>
</dbReference>
<dbReference type="EMBL" id="HBIJ01006044">
    <property type="protein sequence ID" value="CAE0363502.1"/>
    <property type="molecule type" value="Transcribed_RNA"/>
</dbReference>
<comment type="similarity">
    <text evidence="1 6">Belongs to the glycosyl hydrolase 28 family.</text>
</comment>
<dbReference type="PANTHER" id="PTHR31736:SF19">
    <property type="entry name" value="PECTIN LYASE SUPERFAMILY PROTEIN-RELATED"/>
    <property type="match status" value="1"/>
</dbReference>